<evidence type="ECO:0000256" key="3">
    <source>
        <dbReference type="ARBA" id="ARBA00022692"/>
    </source>
</evidence>
<feature type="transmembrane region" description="Helical" evidence="7">
    <location>
        <begin position="224"/>
        <end position="247"/>
    </location>
</feature>
<feature type="transmembrane region" description="Helical" evidence="7">
    <location>
        <begin position="112"/>
        <end position="129"/>
    </location>
</feature>
<dbReference type="PANTHER" id="PTHR47089:SF1">
    <property type="entry name" value="GUANOSINE ABC TRANSPORTER PERMEASE PROTEIN NUPP"/>
    <property type="match status" value="1"/>
</dbReference>
<feature type="transmembrane region" description="Helical" evidence="7">
    <location>
        <begin position="87"/>
        <end position="105"/>
    </location>
</feature>
<keyword evidence="2" id="KW-1003">Cell membrane</keyword>
<name>A0ABT4N3C4_GORRU</name>
<dbReference type="RefSeq" id="WP_301574459.1">
    <property type="nucleotide sequence ID" value="NZ_JAPWIE010000012.1"/>
</dbReference>
<feature type="region of interest" description="Disordered" evidence="6">
    <location>
        <begin position="1"/>
        <end position="24"/>
    </location>
</feature>
<protein>
    <submittedName>
        <fullName evidence="8">ABC transporter permease</fullName>
    </submittedName>
</protein>
<dbReference type="EMBL" id="JAPWIE010000012">
    <property type="protein sequence ID" value="MCZ4553752.1"/>
    <property type="molecule type" value="Genomic_DNA"/>
</dbReference>
<feature type="transmembrane region" description="Helical" evidence="7">
    <location>
        <begin position="311"/>
        <end position="337"/>
    </location>
</feature>
<reference evidence="8" key="1">
    <citation type="submission" date="2022-12" db="EMBL/GenBank/DDBJ databases">
        <authorList>
            <person name="Krivoruchko A.V."/>
            <person name="Elkin A."/>
        </authorList>
    </citation>
    <scope>NUCLEOTIDE SEQUENCE</scope>
    <source>
        <strain evidence="8">IEGM 1388</strain>
    </source>
</reference>
<keyword evidence="9" id="KW-1185">Reference proteome</keyword>
<comment type="caution">
    <text evidence="8">The sequence shown here is derived from an EMBL/GenBank/DDBJ whole genome shotgun (WGS) entry which is preliminary data.</text>
</comment>
<evidence type="ECO:0000313" key="8">
    <source>
        <dbReference type="EMBL" id="MCZ4553752.1"/>
    </source>
</evidence>
<evidence type="ECO:0000256" key="5">
    <source>
        <dbReference type="ARBA" id="ARBA00023136"/>
    </source>
</evidence>
<evidence type="ECO:0000256" key="2">
    <source>
        <dbReference type="ARBA" id="ARBA00022475"/>
    </source>
</evidence>
<feature type="transmembrane region" description="Helical" evidence="7">
    <location>
        <begin position="37"/>
        <end position="57"/>
    </location>
</feature>
<gene>
    <name evidence="8" type="ORF">O4213_27440</name>
</gene>
<sequence length="396" mass="40541">MSAVTDATPELEPAGPSAPKPEPGARAAASAQALRTVCLYVAAIAVALALSALIVGATGGSPWETLKALYEGSLSNGAAWGQSIDQAVPLLLVALGTAVAIRAGLFNIGQEGQLAIGATVATAMSLYVFGPGWLVLLLTLVGAIVGGALWAGIAALMHFTRGVSVVISTLLMVFIAQQVVAYAVTDPNLLGERARPGAAALAQSPQIPVDARIPRLGEYPGFNITSAALAAVIVAALLYLALNRTVWGFKLRMLGLNPLAARRSGVRAAVAGSVALLISGGFAGLAGGVALASTSYRLQPGFSNNIGFQGLLVALVARNNPLAAIPVAFFFGALRAGGGFLTATGVPRYLVDVVTALLVLACVFPPAWQAFRSSRVVNEKIFPFRLLDKFTTSKAS</sequence>
<accession>A0ABT4N3C4</accession>
<keyword evidence="3 7" id="KW-0812">Transmembrane</keyword>
<feature type="transmembrane region" description="Helical" evidence="7">
    <location>
        <begin position="135"/>
        <end position="156"/>
    </location>
</feature>
<proteinExistence type="predicted"/>
<evidence type="ECO:0000256" key="6">
    <source>
        <dbReference type="SAM" id="MobiDB-lite"/>
    </source>
</evidence>
<dbReference type="InterPro" id="IPR001851">
    <property type="entry name" value="ABC_transp_permease"/>
</dbReference>
<dbReference type="Pfam" id="PF02653">
    <property type="entry name" value="BPD_transp_2"/>
    <property type="match status" value="1"/>
</dbReference>
<keyword evidence="5 7" id="KW-0472">Membrane</keyword>
<comment type="subcellular location">
    <subcellularLocation>
        <location evidence="1">Cell membrane</location>
        <topology evidence="1">Multi-pass membrane protein</topology>
    </subcellularLocation>
</comment>
<feature type="transmembrane region" description="Helical" evidence="7">
    <location>
        <begin position="163"/>
        <end position="184"/>
    </location>
</feature>
<evidence type="ECO:0000256" key="7">
    <source>
        <dbReference type="SAM" id="Phobius"/>
    </source>
</evidence>
<organism evidence="8 9">
    <name type="scientific">Gordonia rubripertincta</name>
    <name type="common">Rhodococcus corallinus</name>
    <dbReference type="NCBI Taxonomy" id="36822"/>
    <lineage>
        <taxon>Bacteria</taxon>
        <taxon>Bacillati</taxon>
        <taxon>Actinomycetota</taxon>
        <taxon>Actinomycetes</taxon>
        <taxon>Mycobacteriales</taxon>
        <taxon>Gordoniaceae</taxon>
        <taxon>Gordonia</taxon>
    </lineage>
</organism>
<evidence type="ECO:0000256" key="1">
    <source>
        <dbReference type="ARBA" id="ARBA00004651"/>
    </source>
</evidence>
<evidence type="ECO:0000313" key="9">
    <source>
        <dbReference type="Proteomes" id="UP001067235"/>
    </source>
</evidence>
<dbReference type="Proteomes" id="UP001067235">
    <property type="component" value="Unassembled WGS sequence"/>
</dbReference>
<feature type="transmembrane region" description="Helical" evidence="7">
    <location>
        <begin position="349"/>
        <end position="368"/>
    </location>
</feature>
<evidence type="ECO:0000256" key="4">
    <source>
        <dbReference type="ARBA" id="ARBA00022989"/>
    </source>
</evidence>
<dbReference type="CDD" id="cd06580">
    <property type="entry name" value="TM_PBP1_transp_TpRbsC_like"/>
    <property type="match status" value="1"/>
</dbReference>
<feature type="transmembrane region" description="Helical" evidence="7">
    <location>
        <begin position="268"/>
        <end position="291"/>
    </location>
</feature>
<dbReference type="PANTHER" id="PTHR47089">
    <property type="entry name" value="ABC TRANSPORTER, PERMEASE PROTEIN"/>
    <property type="match status" value="1"/>
</dbReference>
<keyword evidence="4 7" id="KW-1133">Transmembrane helix</keyword>